<dbReference type="Pfam" id="PF07715">
    <property type="entry name" value="Plug"/>
    <property type="match status" value="1"/>
</dbReference>
<keyword evidence="2 11" id="KW-0813">Transport</keyword>
<dbReference type="AlphaFoldDB" id="C6XJB6"/>
<dbReference type="HOGENOM" id="CLU_008287_15_2_5"/>
<dbReference type="eggNOG" id="COG4773">
    <property type="taxonomic scope" value="Bacteria"/>
</dbReference>
<dbReference type="OrthoDB" id="7313036at2"/>
<evidence type="ECO:0000259" key="14">
    <source>
        <dbReference type="Pfam" id="PF00593"/>
    </source>
</evidence>
<keyword evidence="9 11" id="KW-0472">Membrane</keyword>
<dbReference type="RefSeq" id="WP_015827361.1">
    <property type="nucleotide sequence ID" value="NC_012982.1"/>
</dbReference>
<keyword evidence="5 11" id="KW-0812">Transmembrane</keyword>
<keyword evidence="13" id="KW-0732">Signal</keyword>
<dbReference type="STRING" id="582402.Hbal_1522"/>
<dbReference type="PROSITE" id="PS52016">
    <property type="entry name" value="TONB_DEPENDENT_REC_3"/>
    <property type="match status" value="1"/>
</dbReference>
<dbReference type="InterPro" id="IPR036942">
    <property type="entry name" value="Beta-barrel_TonB_sf"/>
</dbReference>
<gene>
    <name evidence="16" type="ordered locus">Hbal_1522</name>
</gene>
<keyword evidence="16" id="KW-0675">Receptor</keyword>
<keyword evidence="17" id="KW-1185">Reference proteome</keyword>
<dbReference type="GO" id="GO:0009279">
    <property type="term" value="C:cell outer membrane"/>
    <property type="evidence" value="ECO:0007669"/>
    <property type="project" value="UniProtKB-SubCell"/>
</dbReference>
<evidence type="ECO:0000313" key="16">
    <source>
        <dbReference type="EMBL" id="ACT59211.1"/>
    </source>
</evidence>
<evidence type="ECO:0000256" key="11">
    <source>
        <dbReference type="PROSITE-ProRule" id="PRU01360"/>
    </source>
</evidence>
<dbReference type="Pfam" id="PF00593">
    <property type="entry name" value="TonB_dep_Rec_b-barrel"/>
    <property type="match status" value="1"/>
</dbReference>
<proteinExistence type="inferred from homology"/>
<keyword evidence="3 11" id="KW-1134">Transmembrane beta strand</keyword>
<dbReference type="Proteomes" id="UP000002745">
    <property type="component" value="Chromosome"/>
</dbReference>
<keyword evidence="8 12" id="KW-0798">TonB box</keyword>
<comment type="subcellular location">
    <subcellularLocation>
        <location evidence="1 11">Cell outer membrane</location>
        <topology evidence="1 11">Multi-pass membrane protein</topology>
    </subcellularLocation>
</comment>
<dbReference type="GO" id="GO:0006826">
    <property type="term" value="P:iron ion transport"/>
    <property type="evidence" value="ECO:0007669"/>
    <property type="project" value="UniProtKB-KW"/>
</dbReference>
<feature type="domain" description="TonB-dependent receptor-like beta-barrel" evidence="14">
    <location>
        <begin position="212"/>
        <end position="721"/>
    </location>
</feature>
<keyword evidence="4" id="KW-0410">Iron transport</keyword>
<comment type="similarity">
    <text evidence="11 12">Belongs to the TonB-dependent receptor family.</text>
</comment>
<reference evidence="17" key="1">
    <citation type="journal article" date="2011" name="J. Bacteriol.">
        <title>Genome sequences of eight morphologically diverse alphaproteobacteria.</title>
        <authorList>
            <consortium name="US DOE Joint Genome Institute"/>
            <person name="Brown P.J."/>
            <person name="Kysela D.T."/>
            <person name="Buechlein A."/>
            <person name="Hemmerich C."/>
            <person name="Brun Y.V."/>
        </authorList>
    </citation>
    <scope>NUCLEOTIDE SEQUENCE [LARGE SCALE GENOMIC DNA]</scope>
    <source>
        <strain evidence="17">ATCC 49814 / DSM 5838 / IFAM 1418</strain>
    </source>
</reference>
<evidence type="ECO:0000256" key="2">
    <source>
        <dbReference type="ARBA" id="ARBA00022448"/>
    </source>
</evidence>
<dbReference type="SUPFAM" id="SSF56935">
    <property type="entry name" value="Porins"/>
    <property type="match status" value="1"/>
</dbReference>
<evidence type="ECO:0000256" key="13">
    <source>
        <dbReference type="SAM" id="SignalP"/>
    </source>
</evidence>
<dbReference type="PANTHER" id="PTHR32552:SF81">
    <property type="entry name" value="TONB-DEPENDENT OUTER MEMBRANE RECEPTOR"/>
    <property type="match status" value="1"/>
</dbReference>
<evidence type="ECO:0000256" key="8">
    <source>
        <dbReference type="ARBA" id="ARBA00023077"/>
    </source>
</evidence>
<evidence type="ECO:0000256" key="10">
    <source>
        <dbReference type="ARBA" id="ARBA00023237"/>
    </source>
</evidence>
<evidence type="ECO:0000256" key="4">
    <source>
        <dbReference type="ARBA" id="ARBA00022496"/>
    </source>
</evidence>
<evidence type="ECO:0000256" key="5">
    <source>
        <dbReference type="ARBA" id="ARBA00022692"/>
    </source>
</evidence>
<keyword evidence="7" id="KW-0406">Ion transport</keyword>
<evidence type="ECO:0000256" key="12">
    <source>
        <dbReference type="RuleBase" id="RU003357"/>
    </source>
</evidence>
<feature type="chain" id="PRO_5002971340" evidence="13">
    <location>
        <begin position="28"/>
        <end position="753"/>
    </location>
</feature>
<keyword evidence="10 11" id="KW-0998">Cell outer membrane</keyword>
<accession>C6XJB6</accession>
<evidence type="ECO:0000313" key="17">
    <source>
        <dbReference type="Proteomes" id="UP000002745"/>
    </source>
</evidence>
<evidence type="ECO:0000259" key="15">
    <source>
        <dbReference type="Pfam" id="PF07715"/>
    </source>
</evidence>
<evidence type="ECO:0000256" key="3">
    <source>
        <dbReference type="ARBA" id="ARBA00022452"/>
    </source>
</evidence>
<dbReference type="Gene3D" id="2.40.170.20">
    <property type="entry name" value="TonB-dependent receptor, beta-barrel domain"/>
    <property type="match status" value="1"/>
</dbReference>
<dbReference type="EMBL" id="CP001678">
    <property type="protein sequence ID" value="ACT59211.1"/>
    <property type="molecule type" value="Genomic_DNA"/>
</dbReference>
<dbReference type="KEGG" id="hba:Hbal_1522"/>
<dbReference type="InterPro" id="IPR000531">
    <property type="entry name" value="Beta-barrel_TonB"/>
</dbReference>
<evidence type="ECO:0000256" key="7">
    <source>
        <dbReference type="ARBA" id="ARBA00023065"/>
    </source>
</evidence>
<evidence type="ECO:0000256" key="9">
    <source>
        <dbReference type="ARBA" id="ARBA00023136"/>
    </source>
</evidence>
<evidence type="ECO:0000256" key="6">
    <source>
        <dbReference type="ARBA" id="ARBA00023004"/>
    </source>
</evidence>
<protein>
    <submittedName>
        <fullName evidence="16">TonB-dependent receptor</fullName>
    </submittedName>
</protein>
<evidence type="ECO:0000256" key="1">
    <source>
        <dbReference type="ARBA" id="ARBA00004571"/>
    </source>
</evidence>
<name>C6XJB6_HIRBI</name>
<feature type="domain" description="TonB-dependent receptor plug" evidence="15">
    <location>
        <begin position="57"/>
        <end position="166"/>
    </location>
</feature>
<sequence>MKLSVKNIAMSTVASITILAAGGVASAQDVDETEVVEDGKARLGTIVVTSQRRTESIQDVPIPVTAFDETLIADLNLNDTMELAQYVPSMIASHNAGLASANSYWIRGLGNTQSVATFDPPVGSYVDDIYIARQNANNYAFLDTERVEVLRGPQGTLFGRNTTGGAVNVIMAKPGEEFGGNFEVSAGSYDRYLVKGTIDAPVSDTVLTKVSGYYLTDDGFLDNKATGDTLNGAENFGLRGDVRLLPTDKLTVDLAVEYFSDTGTYLGVVGLPEASSTYQTTTTPVFYDTYNGLPQTDCDGDVVDILLIEEAGNCALTETIGLSGKVSYAATDTGSLDIIFGRRSFDSAYINNYSGSSMNPYAGYILADDTQNEQESLEIKWDDSLFGGRFRYVAGFYYLNESTDYDTNGFSANASVDPTGYVTLSSNTFTHDVETSAVYLQGDYDIVDQLTLTLGARYTYERKNLDFHGSARFDGMGFTSADLVAEGIPLELEENRVTPRIALTYTATEDLMFYASATNGFKSGGWNGNAPSPNRVLPFDPEITWSYELGTKGEFFDSRLRVNANLYSIETEDLQITSGVILPGESAIVSLARNAGTLEAQGLEFETAYVFNDNFSGFLNGAIMDAKYSSVLTTPGVPDSSQVTLDTEPVRTPDFQLAGGITYDQAVPALGGNVRSTLAYRHNEPYYVSTLNTSRAPTEDYVDLSIGYVHETGEWGMELRGTNLTEQETITANFLSLFPGQPRRFNLKLWVNF</sequence>
<dbReference type="InterPro" id="IPR039426">
    <property type="entry name" value="TonB-dep_rcpt-like"/>
</dbReference>
<dbReference type="InterPro" id="IPR012910">
    <property type="entry name" value="Plug_dom"/>
</dbReference>
<keyword evidence="6" id="KW-0408">Iron</keyword>
<dbReference type="PANTHER" id="PTHR32552">
    <property type="entry name" value="FERRICHROME IRON RECEPTOR-RELATED"/>
    <property type="match status" value="1"/>
</dbReference>
<organism evidence="16 17">
    <name type="scientific">Hirschia baltica (strain ATCC 49814 / DSM 5838 / IFAM 1418)</name>
    <dbReference type="NCBI Taxonomy" id="582402"/>
    <lineage>
        <taxon>Bacteria</taxon>
        <taxon>Pseudomonadati</taxon>
        <taxon>Pseudomonadota</taxon>
        <taxon>Alphaproteobacteria</taxon>
        <taxon>Hyphomonadales</taxon>
        <taxon>Hyphomonadaceae</taxon>
        <taxon>Hirschia</taxon>
    </lineage>
</organism>
<feature type="signal peptide" evidence="13">
    <location>
        <begin position="1"/>
        <end position="27"/>
    </location>
</feature>